<gene>
    <name evidence="1" type="ORF">SAVMC3_60880</name>
</gene>
<accession>A0A499VY78</accession>
<proteinExistence type="predicted"/>
<dbReference type="EMBL" id="AP019621">
    <property type="protein sequence ID" value="BBJ53459.1"/>
    <property type="molecule type" value="Genomic_DNA"/>
</dbReference>
<protein>
    <submittedName>
        <fullName evidence="1">Uncharacterized protein</fullName>
    </submittedName>
</protein>
<sequence>MKPADLDRVLANLAENPAGKEIADTMASGRFNGLKNYDQVISSLSHADKMSGGIEQLRLGNRLYESGVHDISFELKGGSEIKPGVRAGEGTDLDVMARDAEGKVHGYQFKEVQNPKRLVKKIFDNMKQMESSGADFNTFVVDTKGTLADHLALRTEQRLTDVYGKSGIQFVIRVEDGVLTIPPGGKFMPEGTL</sequence>
<evidence type="ECO:0000313" key="1">
    <source>
        <dbReference type="EMBL" id="BBJ53459.1"/>
    </source>
</evidence>
<dbReference type="AlphaFoldDB" id="A0A499VY78"/>
<name>A0A499VY78_STRAX</name>
<organism evidence="1">
    <name type="scientific">Streptomyces avermitilis</name>
    <dbReference type="NCBI Taxonomy" id="33903"/>
    <lineage>
        <taxon>Bacteria</taxon>
        <taxon>Bacillati</taxon>
        <taxon>Actinomycetota</taxon>
        <taxon>Actinomycetes</taxon>
        <taxon>Kitasatosporales</taxon>
        <taxon>Streptomycetaceae</taxon>
        <taxon>Streptomyces</taxon>
    </lineage>
</organism>
<reference evidence="1" key="1">
    <citation type="submission" date="2019-04" db="EMBL/GenBank/DDBJ databases">
        <title>Draft genome sequences of Streptomyces avermitilis MC3.</title>
        <authorList>
            <person name="Komaki H."/>
            <person name="Tamura T."/>
            <person name="Hosoyama A."/>
        </authorList>
    </citation>
    <scope>NUCLEOTIDE SEQUENCE</scope>
    <source>
        <strain evidence="1">MC3</strain>
    </source>
</reference>